<reference evidence="1 2" key="1">
    <citation type="journal article" date="2021" name="Front. Microbiol.">
        <title>Aerobic Denitrification and Heterotrophic Sulfur Oxidation in the Genus Halomonas Revealed by Six Novel Species Characterizations and Genome-Based Analysis.</title>
        <authorList>
            <person name="Wang L."/>
            <person name="Shao Z."/>
        </authorList>
    </citation>
    <scope>NUCLEOTIDE SEQUENCE [LARGE SCALE GENOMIC DNA]</scope>
    <source>
        <strain evidence="1 2">MCCC 1A05748</strain>
    </source>
</reference>
<evidence type="ECO:0000313" key="1">
    <source>
        <dbReference type="EMBL" id="MCE8046995.1"/>
    </source>
</evidence>
<organism evidence="1 2">
    <name type="scientific">Billgrantia desiderata</name>
    <dbReference type="NCBI Taxonomy" id="52021"/>
    <lineage>
        <taxon>Bacteria</taxon>
        <taxon>Pseudomonadati</taxon>
        <taxon>Pseudomonadota</taxon>
        <taxon>Gammaproteobacteria</taxon>
        <taxon>Oceanospirillales</taxon>
        <taxon>Halomonadaceae</taxon>
        <taxon>Billgrantia</taxon>
    </lineage>
</organism>
<protein>
    <submittedName>
        <fullName evidence="1">Uncharacterized protein</fullName>
    </submittedName>
</protein>
<gene>
    <name evidence="1" type="ORF">HOP60_09665</name>
</gene>
<dbReference type="Proteomes" id="UP001320154">
    <property type="component" value="Unassembled WGS sequence"/>
</dbReference>
<evidence type="ECO:0000313" key="2">
    <source>
        <dbReference type="Proteomes" id="UP001320154"/>
    </source>
</evidence>
<sequence>MDTIETRLTDAIVSYYRRNEGRWPGHVVVSVPGRNSLRAAAEKGCGRYEDDALRPGEPERYMGIPIKADSALGDDEIVLKDEPA</sequence>
<keyword evidence="2" id="KW-1185">Reference proteome</keyword>
<proteinExistence type="predicted"/>
<dbReference type="RefSeq" id="WP_234250461.1">
    <property type="nucleotide sequence ID" value="NZ_JABFTQ010000005.1"/>
</dbReference>
<accession>A0ABS9B4K4</accession>
<comment type="caution">
    <text evidence="1">The sequence shown here is derived from an EMBL/GenBank/DDBJ whole genome shotgun (WGS) entry which is preliminary data.</text>
</comment>
<dbReference type="EMBL" id="JABFTQ010000005">
    <property type="protein sequence ID" value="MCE8046995.1"/>
    <property type="molecule type" value="Genomic_DNA"/>
</dbReference>
<name>A0ABS9B4K4_9GAMM</name>